<dbReference type="GO" id="GO:0000814">
    <property type="term" value="C:ESCRT II complex"/>
    <property type="evidence" value="ECO:0007669"/>
    <property type="project" value="UniProtKB-UniRule"/>
</dbReference>
<reference evidence="7 8" key="1">
    <citation type="journal article" date="2018" name="New Phytol.">
        <title>Phylogenomics of Endogonaceae and evolution of mycorrhizas within Mucoromycota.</title>
        <authorList>
            <person name="Chang Y."/>
            <person name="Desiro A."/>
            <person name="Na H."/>
            <person name="Sandor L."/>
            <person name="Lipzen A."/>
            <person name="Clum A."/>
            <person name="Barry K."/>
            <person name="Grigoriev I.V."/>
            <person name="Martin F.M."/>
            <person name="Stajich J.E."/>
            <person name="Smith M.E."/>
            <person name="Bonito G."/>
            <person name="Spatafora J.W."/>
        </authorList>
    </citation>
    <scope>NUCLEOTIDE SEQUENCE [LARGE SCALE GENOMIC DNA]</scope>
    <source>
        <strain evidence="7 8">GMNB39</strain>
    </source>
</reference>
<dbReference type="Gene3D" id="1.10.10.10">
    <property type="entry name" value="Winged helix-like DNA-binding domain superfamily/Winged helix DNA-binding domain"/>
    <property type="match status" value="2"/>
</dbReference>
<dbReference type="Proteomes" id="UP000268093">
    <property type="component" value="Unassembled WGS sequence"/>
</dbReference>
<keyword evidence="4 6" id="KW-0653">Protein transport</keyword>
<dbReference type="EMBL" id="RBNI01009925">
    <property type="protein sequence ID" value="RUP43966.1"/>
    <property type="molecule type" value="Genomic_DNA"/>
</dbReference>
<evidence type="ECO:0000256" key="3">
    <source>
        <dbReference type="ARBA" id="ARBA00022753"/>
    </source>
</evidence>
<dbReference type="GO" id="GO:0043130">
    <property type="term" value="F:ubiquitin binding"/>
    <property type="evidence" value="ECO:0007669"/>
    <property type="project" value="UniProtKB-UniRule"/>
</dbReference>
<proteinExistence type="inferred from homology"/>
<evidence type="ECO:0000256" key="6">
    <source>
        <dbReference type="RuleBase" id="RU367095"/>
    </source>
</evidence>
<dbReference type="InterPro" id="IPR040608">
    <property type="entry name" value="Snf8/Vps36"/>
</dbReference>
<evidence type="ECO:0000313" key="7">
    <source>
        <dbReference type="EMBL" id="RUP43966.1"/>
    </source>
</evidence>
<protein>
    <recommendedName>
        <fullName evidence="6">Vacuolar protein-sorting-associated protein 36</fullName>
    </recommendedName>
    <alternativeName>
        <fullName evidence="6">ESCRT-II complex subunit VPS36</fullName>
    </alternativeName>
</protein>
<keyword evidence="2 6" id="KW-0813">Transport</keyword>
<dbReference type="InterPro" id="IPR036390">
    <property type="entry name" value="WH_DNA-bd_sf"/>
</dbReference>
<comment type="subunit">
    <text evidence="6">Component of the endosomal sorting complex required for transport II (ESCRT-II).</text>
</comment>
<sequence length="273" mass="29982">CETSPLHYPRRNCVQPVFTQGVSAKQSPTTPRGSGISGIANKLSQTQSETKETLKDAFKDLDGLMAMAAPMVKLAESITAKLSKEPASEGGTSEDDATSFRTYLLNLGIASPVTRDSAGAIYHTELARELAEFLHNILDREGGMMSLSDVYCIFNRARGVALISPEDLYKACSLFEQLNLPMRLRHFDSGLLVVQSLSHTDEHVARRIVEHVQSKGPLTAIKVAELNSVPLPLAIEQLLVTEKQGFICRDESVAGLTFYENLIKDYQWGPPVF</sequence>
<comment type="similarity">
    <text evidence="1 6">Belongs to the VPS36 family.</text>
</comment>
<dbReference type="Pfam" id="PF04157">
    <property type="entry name" value="EAP30"/>
    <property type="match status" value="1"/>
</dbReference>
<comment type="function">
    <text evidence="6">Component of the ESCRT-II complex (endosomal sorting complex required for transport II), which is required for multivesicular body (MVB) formation and sorting of endosomal cargo proteins into MVBs.</text>
</comment>
<evidence type="ECO:0000256" key="1">
    <source>
        <dbReference type="ARBA" id="ARBA00009697"/>
    </source>
</evidence>
<feature type="non-terminal residue" evidence="7">
    <location>
        <position position="1"/>
    </location>
</feature>
<dbReference type="FunFam" id="1.10.10.10:FF:000165">
    <property type="entry name" value="Vacuolar protein sorting protein (Vps36)"/>
    <property type="match status" value="1"/>
</dbReference>
<keyword evidence="5" id="KW-0175">Coiled coil</keyword>
<keyword evidence="8" id="KW-1185">Reference proteome</keyword>
<evidence type="ECO:0000256" key="4">
    <source>
        <dbReference type="ARBA" id="ARBA00022927"/>
    </source>
</evidence>
<dbReference type="PANTHER" id="PTHR13128:SF12">
    <property type="entry name" value="VACUOLAR PROTEIN-SORTING-ASSOCIATED PROTEIN 36"/>
    <property type="match status" value="1"/>
</dbReference>
<keyword evidence="6" id="KW-0963">Cytoplasm</keyword>
<dbReference type="PANTHER" id="PTHR13128">
    <property type="entry name" value="VACUOLAR PROTEIN-SORTING-ASSOCIATED PROTEIN 36"/>
    <property type="match status" value="1"/>
</dbReference>
<evidence type="ECO:0000256" key="5">
    <source>
        <dbReference type="ARBA" id="ARBA00023054"/>
    </source>
</evidence>
<accession>A0A433CZF7</accession>
<evidence type="ECO:0000256" key="2">
    <source>
        <dbReference type="ARBA" id="ARBA00022448"/>
    </source>
</evidence>
<comment type="subcellular location">
    <subcellularLocation>
        <location evidence="6">Cytoplasm</location>
    </subcellularLocation>
    <subcellularLocation>
        <location evidence="6">Endosome</location>
    </subcellularLocation>
</comment>
<dbReference type="InterPro" id="IPR036388">
    <property type="entry name" value="WH-like_DNA-bd_sf"/>
</dbReference>
<dbReference type="OrthoDB" id="271448at2759"/>
<dbReference type="Gene3D" id="6.10.140.260">
    <property type="match status" value="1"/>
</dbReference>
<keyword evidence="3 6" id="KW-0967">Endosome</keyword>
<name>A0A433CZF7_9FUNG</name>
<dbReference type="AlphaFoldDB" id="A0A433CZF7"/>
<dbReference type="GO" id="GO:0031902">
    <property type="term" value="C:late endosome membrane"/>
    <property type="evidence" value="ECO:0007669"/>
    <property type="project" value="UniProtKB-UniRule"/>
</dbReference>
<organism evidence="7 8">
    <name type="scientific">Jimgerdemannia flammicorona</name>
    <dbReference type="NCBI Taxonomy" id="994334"/>
    <lineage>
        <taxon>Eukaryota</taxon>
        <taxon>Fungi</taxon>
        <taxon>Fungi incertae sedis</taxon>
        <taxon>Mucoromycota</taxon>
        <taxon>Mucoromycotina</taxon>
        <taxon>Endogonomycetes</taxon>
        <taxon>Endogonales</taxon>
        <taxon>Endogonaceae</taxon>
        <taxon>Jimgerdemannia</taxon>
    </lineage>
</organism>
<gene>
    <name evidence="7" type="ORF">BC936DRAFT_150130</name>
</gene>
<dbReference type="GO" id="GO:0043328">
    <property type="term" value="P:protein transport to vacuole involved in ubiquitin-dependent protein catabolic process via the multivesicular body sorting pathway"/>
    <property type="evidence" value="ECO:0007669"/>
    <property type="project" value="UniProtKB-UniRule"/>
</dbReference>
<dbReference type="GO" id="GO:0032266">
    <property type="term" value="F:phosphatidylinositol-3-phosphate binding"/>
    <property type="evidence" value="ECO:0007669"/>
    <property type="project" value="UniProtKB-UniRule"/>
</dbReference>
<dbReference type="SUPFAM" id="SSF46785">
    <property type="entry name" value="Winged helix' DNA-binding domain"/>
    <property type="match status" value="1"/>
</dbReference>
<dbReference type="InterPro" id="IPR037855">
    <property type="entry name" value="Vps36"/>
</dbReference>
<evidence type="ECO:0000313" key="8">
    <source>
        <dbReference type="Proteomes" id="UP000268093"/>
    </source>
</evidence>
<comment type="caution">
    <text evidence="7">The sequence shown here is derived from an EMBL/GenBank/DDBJ whole genome shotgun (WGS) entry which is preliminary data.</text>
</comment>